<accession>A0A6G6Y6X9</accession>
<evidence type="ECO:0000256" key="3">
    <source>
        <dbReference type="ARBA" id="ARBA00022692"/>
    </source>
</evidence>
<dbReference type="KEGG" id="spzr:G5C33_11465"/>
<evidence type="ECO:0000313" key="7">
    <source>
        <dbReference type="EMBL" id="QIG80333.1"/>
    </source>
</evidence>
<keyword evidence="4 6" id="KW-1133">Transmembrane helix</keyword>
<dbReference type="Gene3D" id="1.20.1250.20">
    <property type="entry name" value="MFS general substrate transporter like domains"/>
    <property type="match status" value="2"/>
</dbReference>
<dbReference type="InterPro" id="IPR024371">
    <property type="entry name" value="AcetylCoA_trans_1-like"/>
</dbReference>
<sequence length="572" mass="61385">MSDAQTGDERQKPRGLALLGAAFTNRKIGVMLAFGFAAGLPYALLLGTLYAWLSDAQVDLETMGVFSLIGLAYAFKFLWSPVIDRTAIPGLERLGRRKSWLIPAQFLLGMILIVLSLLNPQTSLGWFSLLAGVGAFASASQDITIDAWRVDVADEIATLDILSTVYQLGYRIAALAGGALALIIAERTGWPAVYFGMGVAMLVILCITFFAPDTPRPAEADGMTDHGLRAPGELKPRVRATALIVVGLLWSWALVTVIVFMVRSLGAAPEDRPNPTEFIQFYGPLIVAATVIVPSIIAAVLEHWRKTGKHVLDAAEPARTGIDRVLDHGYGALVLPLAELVGRLKWAAILVLALILSYRFTDAVWGTFAYPFYLGELQYTHDEVAIASKFFGVGMTMLGITLSAVLFSWIGRMATVVLGAVIAAASNILYADLAQGGGGLDAFGHFTGIYRIFEVFGSDDRFSRLLLAISGENISGGIAGAAFVAYLSSIASKRYSAVQYALLSSLTFLVGSLGRSALGKAIEDNGYAWVFYLTAAIGMIAVVLAALEWMRERANAYRDVAPPTNAEAEPAR</sequence>
<dbReference type="Proteomes" id="UP000501568">
    <property type="component" value="Chromosome"/>
</dbReference>
<feature type="transmembrane region" description="Helical" evidence="6">
    <location>
        <begin position="414"/>
        <end position="431"/>
    </location>
</feature>
<keyword evidence="8" id="KW-1185">Reference proteome</keyword>
<reference evidence="7 8" key="1">
    <citation type="submission" date="2020-02" db="EMBL/GenBank/DDBJ databases">
        <authorList>
            <person name="Zheng R.K."/>
            <person name="Sun C.M."/>
        </authorList>
    </citation>
    <scope>NUCLEOTIDE SEQUENCE [LARGE SCALE GENOMIC DNA]</scope>
    <source>
        <strain evidence="8">zrk23</strain>
    </source>
</reference>
<feature type="transmembrane region" description="Helical" evidence="6">
    <location>
        <begin position="191"/>
        <end position="211"/>
    </location>
</feature>
<dbReference type="SUPFAM" id="SSF103473">
    <property type="entry name" value="MFS general substrate transporter"/>
    <property type="match status" value="1"/>
</dbReference>
<dbReference type="RefSeq" id="WP_165327340.1">
    <property type="nucleotide sequence ID" value="NZ_CP049109.1"/>
</dbReference>
<evidence type="ECO:0000256" key="5">
    <source>
        <dbReference type="ARBA" id="ARBA00023136"/>
    </source>
</evidence>
<evidence type="ECO:0000256" key="2">
    <source>
        <dbReference type="ARBA" id="ARBA00022448"/>
    </source>
</evidence>
<feature type="transmembrane region" description="Helical" evidence="6">
    <location>
        <begin position="62"/>
        <end position="79"/>
    </location>
</feature>
<keyword evidence="2" id="KW-0813">Transport</keyword>
<feature type="transmembrane region" description="Helical" evidence="6">
    <location>
        <begin position="346"/>
        <end position="370"/>
    </location>
</feature>
<feature type="transmembrane region" description="Helical" evidence="6">
    <location>
        <begin position="530"/>
        <end position="549"/>
    </location>
</feature>
<keyword evidence="5 6" id="KW-0472">Membrane</keyword>
<comment type="subcellular location">
    <subcellularLocation>
        <location evidence="1">Membrane</location>
        <topology evidence="1">Multi-pass membrane protein</topology>
    </subcellularLocation>
</comment>
<evidence type="ECO:0000313" key="8">
    <source>
        <dbReference type="Proteomes" id="UP000501568"/>
    </source>
</evidence>
<dbReference type="PANTHER" id="PTHR12778">
    <property type="entry name" value="SOLUTE CARRIER FAMILY 33 ACETYL-COA TRANSPORTER -RELATED"/>
    <property type="match status" value="1"/>
</dbReference>
<dbReference type="GO" id="GO:0008521">
    <property type="term" value="F:acetyl-CoA transmembrane transporter activity"/>
    <property type="evidence" value="ECO:0007669"/>
    <property type="project" value="InterPro"/>
</dbReference>
<evidence type="ECO:0000256" key="4">
    <source>
        <dbReference type="ARBA" id="ARBA00022989"/>
    </source>
</evidence>
<feature type="transmembrane region" description="Helical" evidence="6">
    <location>
        <begin position="168"/>
        <end position="185"/>
    </location>
</feature>
<feature type="transmembrane region" description="Helical" evidence="6">
    <location>
        <begin position="100"/>
        <end position="118"/>
    </location>
</feature>
<feature type="transmembrane region" description="Helical" evidence="6">
    <location>
        <begin position="240"/>
        <end position="261"/>
    </location>
</feature>
<feature type="transmembrane region" description="Helical" evidence="6">
    <location>
        <begin position="500"/>
        <end position="518"/>
    </location>
</feature>
<dbReference type="PANTHER" id="PTHR12778:SF10">
    <property type="entry name" value="MAJOR FACILITATOR SUPERFAMILY DOMAIN-CONTAINING PROTEIN 3"/>
    <property type="match status" value="1"/>
</dbReference>
<dbReference type="GO" id="GO:0035348">
    <property type="term" value="P:acetyl-CoA transmembrane transport"/>
    <property type="evidence" value="ECO:0007669"/>
    <property type="project" value="InterPro"/>
</dbReference>
<dbReference type="NCBIfam" id="TIGR00901">
    <property type="entry name" value="2A0125"/>
    <property type="match status" value="1"/>
</dbReference>
<evidence type="ECO:0000256" key="1">
    <source>
        <dbReference type="ARBA" id="ARBA00004141"/>
    </source>
</evidence>
<protein>
    <submittedName>
        <fullName evidence="7">AmpG family muropeptide MFS transporter</fullName>
    </submittedName>
</protein>
<dbReference type="GO" id="GO:0016020">
    <property type="term" value="C:membrane"/>
    <property type="evidence" value="ECO:0007669"/>
    <property type="project" value="UniProtKB-SubCell"/>
</dbReference>
<feature type="transmembrane region" description="Helical" evidence="6">
    <location>
        <begin position="124"/>
        <end position="148"/>
    </location>
</feature>
<feature type="transmembrane region" description="Helical" evidence="6">
    <location>
        <begin position="281"/>
        <end position="301"/>
    </location>
</feature>
<feature type="transmembrane region" description="Helical" evidence="6">
    <location>
        <begin position="390"/>
        <end position="407"/>
    </location>
</feature>
<evidence type="ECO:0000256" key="6">
    <source>
        <dbReference type="SAM" id="Phobius"/>
    </source>
</evidence>
<gene>
    <name evidence="7" type="ORF">G5C33_11465</name>
</gene>
<proteinExistence type="predicted"/>
<dbReference type="InterPro" id="IPR036259">
    <property type="entry name" value="MFS_trans_sf"/>
</dbReference>
<organism evidence="7 8">
    <name type="scientific">Stakelama tenebrarum</name>
    <dbReference type="NCBI Taxonomy" id="2711215"/>
    <lineage>
        <taxon>Bacteria</taxon>
        <taxon>Pseudomonadati</taxon>
        <taxon>Pseudomonadota</taxon>
        <taxon>Alphaproteobacteria</taxon>
        <taxon>Sphingomonadales</taxon>
        <taxon>Sphingomonadaceae</taxon>
        <taxon>Stakelama</taxon>
    </lineage>
</organism>
<dbReference type="InterPro" id="IPR004752">
    <property type="entry name" value="AmpG_permease/AT-1"/>
</dbReference>
<dbReference type="Pfam" id="PF13000">
    <property type="entry name" value="Acatn"/>
    <property type="match status" value="1"/>
</dbReference>
<dbReference type="EMBL" id="CP049109">
    <property type="protein sequence ID" value="QIG80333.1"/>
    <property type="molecule type" value="Genomic_DNA"/>
</dbReference>
<keyword evidence="3 6" id="KW-0812">Transmembrane</keyword>
<dbReference type="AlphaFoldDB" id="A0A6G6Y6X9"/>
<feature type="transmembrane region" description="Helical" evidence="6">
    <location>
        <begin position="28"/>
        <end position="50"/>
    </location>
</feature>
<feature type="transmembrane region" description="Helical" evidence="6">
    <location>
        <begin position="465"/>
        <end position="488"/>
    </location>
</feature>
<name>A0A6G6Y6X9_9SPHN</name>